<feature type="transmembrane region" description="Helical" evidence="9">
    <location>
        <begin position="93"/>
        <end position="112"/>
    </location>
</feature>
<evidence type="ECO:0000256" key="4">
    <source>
        <dbReference type="ARBA" id="ARBA00022475"/>
    </source>
</evidence>
<dbReference type="PANTHER" id="PTHR32507">
    <property type="entry name" value="NA(+)/H(+) ANTIPORTER 1"/>
    <property type="match status" value="1"/>
</dbReference>
<feature type="transmembrane region" description="Helical" evidence="9">
    <location>
        <begin position="363"/>
        <end position="385"/>
    </location>
</feature>
<evidence type="ECO:0000256" key="5">
    <source>
        <dbReference type="ARBA" id="ARBA00022692"/>
    </source>
</evidence>
<comment type="caution">
    <text evidence="11">The sequence shown here is derived from an EMBL/GenBank/DDBJ whole genome shotgun (WGS) entry which is preliminary data.</text>
</comment>
<dbReference type="RefSeq" id="WP_078347856.1">
    <property type="nucleotide sequence ID" value="NZ_MBTF01000009.1"/>
</dbReference>
<dbReference type="InterPro" id="IPR038770">
    <property type="entry name" value="Na+/solute_symporter_sf"/>
</dbReference>
<evidence type="ECO:0000259" key="10">
    <source>
        <dbReference type="Pfam" id="PF00999"/>
    </source>
</evidence>
<dbReference type="InterPro" id="IPR006153">
    <property type="entry name" value="Cation/H_exchanger_TM"/>
</dbReference>
<evidence type="ECO:0000256" key="8">
    <source>
        <dbReference type="ARBA" id="ARBA00023136"/>
    </source>
</evidence>
<comment type="subcellular location">
    <subcellularLocation>
        <location evidence="1">Cell membrane</location>
        <topology evidence="1">Multi-pass membrane protein</topology>
    </subcellularLocation>
</comment>
<dbReference type="AlphaFoldDB" id="A0A1S9PGK5"/>
<accession>A0A1S9PGK5</accession>
<dbReference type="PANTHER" id="PTHR32507:SF0">
    <property type="entry name" value="NA(+)_H(+) ANTIPORTER 2-RELATED"/>
    <property type="match status" value="1"/>
</dbReference>
<feature type="transmembrane region" description="Helical" evidence="9">
    <location>
        <begin position="151"/>
        <end position="171"/>
    </location>
</feature>
<feature type="domain" description="Cation/H+ exchanger transmembrane" evidence="10">
    <location>
        <begin position="15"/>
        <end position="379"/>
    </location>
</feature>
<organism evidence="11 12">
    <name type="scientific">Mucilaginibacter pedocola</name>
    <dbReference type="NCBI Taxonomy" id="1792845"/>
    <lineage>
        <taxon>Bacteria</taxon>
        <taxon>Pseudomonadati</taxon>
        <taxon>Bacteroidota</taxon>
        <taxon>Sphingobacteriia</taxon>
        <taxon>Sphingobacteriales</taxon>
        <taxon>Sphingobacteriaceae</taxon>
        <taxon>Mucilaginibacter</taxon>
    </lineage>
</organism>
<reference evidence="11 12" key="1">
    <citation type="submission" date="2016-07" db="EMBL/GenBank/DDBJ databases">
        <title>Genomic analysis of zinc-resistant bacterium Mucilaginibacter pedocola TBZ30.</title>
        <authorList>
            <person name="Huang J."/>
            <person name="Tang J."/>
        </authorList>
    </citation>
    <scope>NUCLEOTIDE SEQUENCE [LARGE SCALE GENOMIC DNA]</scope>
    <source>
        <strain evidence="11 12">TBZ30</strain>
    </source>
</reference>
<keyword evidence="7" id="KW-0406">Ion transport</keyword>
<keyword evidence="3" id="KW-0050">Antiport</keyword>
<keyword evidence="4" id="KW-1003">Cell membrane</keyword>
<gene>
    <name evidence="11" type="ORF">BC343_26505</name>
</gene>
<feature type="transmembrane region" description="Helical" evidence="9">
    <location>
        <begin position="6"/>
        <end position="24"/>
    </location>
</feature>
<feature type="transmembrane region" description="Helical" evidence="9">
    <location>
        <begin position="308"/>
        <end position="327"/>
    </location>
</feature>
<protein>
    <submittedName>
        <fullName evidence="11">Sodium:proton antiporter</fullName>
    </submittedName>
</protein>
<feature type="transmembrane region" description="Helical" evidence="9">
    <location>
        <begin position="31"/>
        <end position="50"/>
    </location>
</feature>
<evidence type="ECO:0000256" key="2">
    <source>
        <dbReference type="ARBA" id="ARBA00022448"/>
    </source>
</evidence>
<feature type="transmembrane region" description="Helical" evidence="9">
    <location>
        <begin position="183"/>
        <end position="207"/>
    </location>
</feature>
<feature type="transmembrane region" description="Helical" evidence="9">
    <location>
        <begin position="275"/>
        <end position="296"/>
    </location>
</feature>
<keyword evidence="12" id="KW-1185">Reference proteome</keyword>
<dbReference type="GO" id="GO:0015297">
    <property type="term" value="F:antiporter activity"/>
    <property type="evidence" value="ECO:0007669"/>
    <property type="project" value="UniProtKB-KW"/>
</dbReference>
<dbReference type="GO" id="GO:0005886">
    <property type="term" value="C:plasma membrane"/>
    <property type="evidence" value="ECO:0007669"/>
    <property type="project" value="UniProtKB-SubCell"/>
</dbReference>
<name>A0A1S9PGK5_9SPHI</name>
<sequence length="400" mass="44113">MTTYATLIILSGLVIFSYLFDLIAGKTKIPSVILLLFLGICIHLVSDYFGMRKLNFTPILPALGTLGLILIVFEGALELKYSKSKNAVIKRSFVSALTILLCTVALITAGFYYISGESIYKCFINAIPFCVVSSAIAIPSASGMSKDKKEFIIYESSFSDILTVVLFNFMLSNNKQITFGSFATLGVELALILVVAAGSCLLLLYLIGRLTHHIKSFLIIAILILVYSIGQSYHLSALIIVLALGLFLNNAGQIKFPWFRRIFIYPTLGQDIKQLFQLSAESAFLMRTFFFIIFGYTMDVFQLRDGSVIANGGMVLLIIYLVRFIYIKAVLKTTLLPELVIIPRGLISVLLFYNIPANIKMPAIGTGILFVVILGTSVIMSLGLLGTRRQSSGTQEFEDV</sequence>
<evidence type="ECO:0000256" key="1">
    <source>
        <dbReference type="ARBA" id="ARBA00004651"/>
    </source>
</evidence>
<evidence type="ECO:0000313" key="12">
    <source>
        <dbReference type="Proteomes" id="UP000189739"/>
    </source>
</evidence>
<dbReference type="Pfam" id="PF00999">
    <property type="entry name" value="Na_H_Exchanger"/>
    <property type="match status" value="1"/>
</dbReference>
<keyword evidence="8 9" id="KW-0472">Membrane</keyword>
<feature type="transmembrane region" description="Helical" evidence="9">
    <location>
        <begin position="56"/>
        <end position="73"/>
    </location>
</feature>
<feature type="transmembrane region" description="Helical" evidence="9">
    <location>
        <begin position="118"/>
        <end position="139"/>
    </location>
</feature>
<feature type="transmembrane region" description="Helical" evidence="9">
    <location>
        <begin position="214"/>
        <end position="230"/>
    </location>
</feature>
<keyword evidence="2" id="KW-0813">Transport</keyword>
<dbReference type="EMBL" id="MBTF01000009">
    <property type="protein sequence ID" value="OOQ60082.1"/>
    <property type="molecule type" value="Genomic_DNA"/>
</dbReference>
<evidence type="ECO:0000256" key="7">
    <source>
        <dbReference type="ARBA" id="ARBA00023065"/>
    </source>
</evidence>
<keyword evidence="6 9" id="KW-1133">Transmembrane helix</keyword>
<dbReference type="OrthoDB" id="643057at2"/>
<evidence type="ECO:0000256" key="9">
    <source>
        <dbReference type="SAM" id="Phobius"/>
    </source>
</evidence>
<evidence type="ECO:0000313" key="11">
    <source>
        <dbReference type="EMBL" id="OOQ60082.1"/>
    </source>
</evidence>
<evidence type="ECO:0000256" key="6">
    <source>
        <dbReference type="ARBA" id="ARBA00022989"/>
    </source>
</evidence>
<dbReference type="STRING" id="1792845.BC343_26505"/>
<dbReference type="GO" id="GO:1902600">
    <property type="term" value="P:proton transmembrane transport"/>
    <property type="evidence" value="ECO:0007669"/>
    <property type="project" value="InterPro"/>
</dbReference>
<dbReference type="Proteomes" id="UP000189739">
    <property type="component" value="Unassembled WGS sequence"/>
</dbReference>
<evidence type="ECO:0000256" key="3">
    <source>
        <dbReference type="ARBA" id="ARBA00022449"/>
    </source>
</evidence>
<feature type="transmembrane region" description="Helical" evidence="9">
    <location>
        <begin position="339"/>
        <end position="357"/>
    </location>
</feature>
<proteinExistence type="predicted"/>
<dbReference type="Gene3D" id="1.20.1530.20">
    <property type="match status" value="1"/>
</dbReference>
<keyword evidence="5 9" id="KW-0812">Transmembrane</keyword>